<organism evidence="3">
    <name type="scientific">Phytobacter massiliensis</name>
    <dbReference type="NCBI Taxonomy" id="1485952"/>
    <lineage>
        <taxon>Bacteria</taxon>
        <taxon>Pseudomonadati</taxon>
        <taxon>Pseudomonadota</taxon>
        <taxon>Gammaproteobacteria</taxon>
        <taxon>Enterobacterales</taxon>
        <taxon>Enterobacteriaceae</taxon>
        <taxon>Phytobacter</taxon>
    </lineage>
</organism>
<protein>
    <recommendedName>
        <fullName evidence="4">Lipoprotein</fullName>
    </recommendedName>
</protein>
<gene>
    <name evidence="3" type="ORF">EMLFYP7_04417</name>
</gene>
<keyword evidence="1" id="KW-0175">Coiled coil</keyword>
<keyword evidence="2" id="KW-0732">Signal</keyword>
<reference evidence="3" key="1">
    <citation type="submission" date="2019-11" db="EMBL/GenBank/DDBJ databases">
        <authorList>
            <person name="Feng L."/>
        </authorList>
    </citation>
    <scope>NUCLEOTIDE SEQUENCE</scope>
    <source>
        <strain evidence="3">EMassiliensisLFYP7</strain>
    </source>
</reference>
<proteinExistence type="predicted"/>
<sequence>MQKKLLAVSLLAFSSAALVGCGDKQPDCGSDTLSKTVTEKVGEELLSNMRNSDLKFADVADLVKQNHIELRNMREISADEKNQTKTCAFSVSVQPVDGGSARYEAKDMSATIAIDSEGKEVVSTHPSIGYAVIKKMERVEVNNPSDEQKAYLEARKKKEQEKKEKEEQFKKQVLAVPADQYKFISSEDLTWLYLARNSKLDDKAMLNMVSAKYYNESDEFAKKDIEKSEIPAMKAKLQEYKALKYIKFVSSQSQLKTTFDTVSGDPVLNVFVPGAMPEKYDFDKQLYPLTIGGCDKDGLTNYFVGNNQNVKVEWLADTAVTNCQLKPKDEAQAREWNDIFKAEQYAFRHENYAVISLALNDELTEDGLLGATLVRVEVNYNGDKPLKLTTQ</sequence>
<evidence type="ECO:0008006" key="4">
    <source>
        <dbReference type="Google" id="ProtNLM"/>
    </source>
</evidence>
<evidence type="ECO:0000256" key="1">
    <source>
        <dbReference type="SAM" id="Coils"/>
    </source>
</evidence>
<accession>A0A6N3HTT7</accession>
<feature type="signal peptide" evidence="2">
    <location>
        <begin position="1"/>
        <end position="19"/>
    </location>
</feature>
<dbReference type="PROSITE" id="PS51257">
    <property type="entry name" value="PROKAR_LIPOPROTEIN"/>
    <property type="match status" value="1"/>
</dbReference>
<dbReference type="RefSeq" id="WP_156567601.1">
    <property type="nucleotide sequence ID" value="NZ_CACRTZ010000037.1"/>
</dbReference>
<feature type="coiled-coil region" evidence="1">
    <location>
        <begin position="148"/>
        <end position="175"/>
    </location>
</feature>
<dbReference type="EMBL" id="CACRTZ010000037">
    <property type="protein sequence ID" value="VYU80317.1"/>
    <property type="molecule type" value="Genomic_DNA"/>
</dbReference>
<dbReference type="AlphaFoldDB" id="A0A6N3HTT7"/>
<feature type="chain" id="PRO_5027026396" description="Lipoprotein" evidence="2">
    <location>
        <begin position="20"/>
        <end position="391"/>
    </location>
</feature>
<name>A0A6N3HTT7_9ENTR</name>
<evidence type="ECO:0000256" key="2">
    <source>
        <dbReference type="SAM" id="SignalP"/>
    </source>
</evidence>
<evidence type="ECO:0000313" key="3">
    <source>
        <dbReference type="EMBL" id="VYU80317.1"/>
    </source>
</evidence>